<accession>A0AAQ3N2D7</accession>
<sequence>MTRKCWIDWRRLLHYLYSPVQNCLKFSAVLGAMSAKSSILIRPAGMLPMVTSKKTIGFLGFGGRTCHSTPAFVVAFPATEAAIFTSDNYCVKIPGASRSRFKLK</sequence>
<gene>
    <name evidence="1" type="ORF">V8G54_022704</name>
</gene>
<dbReference type="EMBL" id="CP144694">
    <property type="protein sequence ID" value="WVZ01898.1"/>
    <property type="molecule type" value="Genomic_DNA"/>
</dbReference>
<reference evidence="1 2" key="1">
    <citation type="journal article" date="2023" name="Life. Sci Alliance">
        <title>Evolutionary insights into 3D genome organization and epigenetic landscape of Vigna mungo.</title>
        <authorList>
            <person name="Junaid A."/>
            <person name="Singh B."/>
            <person name="Bhatia S."/>
        </authorList>
    </citation>
    <scope>NUCLEOTIDE SEQUENCE [LARGE SCALE GENOMIC DNA]</scope>
    <source>
        <strain evidence="1">Urdbean</strain>
    </source>
</reference>
<protein>
    <submittedName>
        <fullName evidence="1">Uncharacterized protein</fullName>
    </submittedName>
</protein>
<dbReference type="Proteomes" id="UP001374535">
    <property type="component" value="Chromosome 7"/>
</dbReference>
<evidence type="ECO:0000313" key="2">
    <source>
        <dbReference type="Proteomes" id="UP001374535"/>
    </source>
</evidence>
<evidence type="ECO:0000313" key="1">
    <source>
        <dbReference type="EMBL" id="WVZ01898.1"/>
    </source>
</evidence>
<keyword evidence="2" id="KW-1185">Reference proteome</keyword>
<dbReference type="AlphaFoldDB" id="A0AAQ3N2D7"/>
<organism evidence="1 2">
    <name type="scientific">Vigna mungo</name>
    <name type="common">Black gram</name>
    <name type="synonym">Phaseolus mungo</name>
    <dbReference type="NCBI Taxonomy" id="3915"/>
    <lineage>
        <taxon>Eukaryota</taxon>
        <taxon>Viridiplantae</taxon>
        <taxon>Streptophyta</taxon>
        <taxon>Embryophyta</taxon>
        <taxon>Tracheophyta</taxon>
        <taxon>Spermatophyta</taxon>
        <taxon>Magnoliopsida</taxon>
        <taxon>eudicotyledons</taxon>
        <taxon>Gunneridae</taxon>
        <taxon>Pentapetalae</taxon>
        <taxon>rosids</taxon>
        <taxon>fabids</taxon>
        <taxon>Fabales</taxon>
        <taxon>Fabaceae</taxon>
        <taxon>Papilionoideae</taxon>
        <taxon>50 kb inversion clade</taxon>
        <taxon>NPAAA clade</taxon>
        <taxon>indigoferoid/millettioid clade</taxon>
        <taxon>Phaseoleae</taxon>
        <taxon>Vigna</taxon>
    </lineage>
</organism>
<name>A0AAQ3N2D7_VIGMU</name>
<proteinExistence type="predicted"/>